<gene>
    <name evidence="3" type="ORF">FE785_08185</name>
</gene>
<dbReference type="InterPro" id="IPR000073">
    <property type="entry name" value="AB_hydrolase_1"/>
</dbReference>
<protein>
    <submittedName>
        <fullName evidence="3">Alpha/beta fold hydrolase</fullName>
    </submittedName>
</protein>
<accession>A0A4P9K6B6</accession>
<evidence type="ECO:0000313" key="4">
    <source>
        <dbReference type="Proteomes" id="UP000304864"/>
    </source>
</evidence>
<dbReference type="Proteomes" id="UP000304864">
    <property type="component" value="Chromosome"/>
</dbReference>
<dbReference type="PANTHER" id="PTHR42886:SF29">
    <property type="entry name" value="PUMMELIG, ISOFORM A"/>
    <property type="match status" value="1"/>
</dbReference>
<dbReference type="SUPFAM" id="SSF53474">
    <property type="entry name" value="alpha/beta-Hydrolases"/>
    <property type="match status" value="1"/>
</dbReference>
<feature type="chain" id="PRO_5020848200" evidence="1">
    <location>
        <begin position="24"/>
        <end position="293"/>
    </location>
</feature>
<dbReference type="RefSeq" id="WP_138565288.1">
    <property type="nucleotide sequence ID" value="NZ_CP040602.1"/>
</dbReference>
<dbReference type="Pfam" id="PF12697">
    <property type="entry name" value="Abhydrolase_6"/>
    <property type="match status" value="1"/>
</dbReference>
<dbReference type="PANTHER" id="PTHR42886">
    <property type="entry name" value="RE40534P-RELATED"/>
    <property type="match status" value="1"/>
</dbReference>
<proteinExistence type="predicted"/>
<dbReference type="KEGG" id="thig:FE785_08185"/>
<keyword evidence="3" id="KW-0378">Hydrolase</keyword>
<sequence length="293" mass="32920">MSISRARNILFAFALLSIGMNSAWCKTVTQPIEVLGVPADAEYIKGNTDKPAVMIVHGFLTTNKFHTITSISKALSDEGYTVLAPTLTLGIASRQSPLKCNSIHSHTLENDVAEIADWRQWLKDQGHEEVVVVGHSSGSPLLLEYLTRNSQANIKAAIFTSLFFLNAKELGSIETEIEHAQQQLAANSNKPHKYSFLFCRNNYFATPESFLSYMKLTRKYVFDLLAQLNIPHYTVMGGADKRHMQVGGDWYQQLNDSETKLVVIDGANHFFSSEYEFDLQDEMIKILNQVSQH</sequence>
<evidence type="ECO:0000259" key="2">
    <source>
        <dbReference type="Pfam" id="PF12697"/>
    </source>
</evidence>
<evidence type="ECO:0000256" key="1">
    <source>
        <dbReference type="SAM" id="SignalP"/>
    </source>
</evidence>
<dbReference type="GO" id="GO:0016787">
    <property type="term" value="F:hydrolase activity"/>
    <property type="evidence" value="ECO:0007669"/>
    <property type="project" value="UniProtKB-KW"/>
</dbReference>
<reference evidence="3 4" key="1">
    <citation type="submission" date="2019-05" db="EMBL/GenBank/DDBJ databases">
        <title>Thiomicrorhabdus sediminis sp. nov, a novel sulfur-oxidizing bacterium isolated from coastal sediment.</title>
        <authorList>
            <person name="Liu X."/>
        </authorList>
    </citation>
    <scope>NUCLEOTIDE SEQUENCE [LARGE SCALE GENOMIC DNA]</scope>
    <source>
        <strain evidence="3 4">G1</strain>
    </source>
</reference>
<keyword evidence="4" id="KW-1185">Reference proteome</keyword>
<name>A0A4P9K6B6_9GAMM</name>
<dbReference type="AlphaFoldDB" id="A0A4P9K6B6"/>
<feature type="domain" description="AB hydrolase-1" evidence="2">
    <location>
        <begin position="55"/>
        <end position="271"/>
    </location>
</feature>
<keyword evidence="1" id="KW-0732">Signal</keyword>
<dbReference type="OrthoDB" id="5781675at2"/>
<feature type="signal peptide" evidence="1">
    <location>
        <begin position="1"/>
        <end position="23"/>
    </location>
</feature>
<dbReference type="Gene3D" id="3.40.50.1820">
    <property type="entry name" value="alpha/beta hydrolase"/>
    <property type="match status" value="1"/>
</dbReference>
<organism evidence="3 4">
    <name type="scientific">Thiomicrorhabdus sediminis</name>
    <dbReference type="NCBI Taxonomy" id="2580412"/>
    <lineage>
        <taxon>Bacteria</taxon>
        <taxon>Pseudomonadati</taxon>
        <taxon>Pseudomonadota</taxon>
        <taxon>Gammaproteobacteria</taxon>
        <taxon>Thiotrichales</taxon>
        <taxon>Piscirickettsiaceae</taxon>
        <taxon>Thiomicrorhabdus</taxon>
    </lineage>
</organism>
<dbReference type="EMBL" id="CP040602">
    <property type="protein sequence ID" value="QCU90614.1"/>
    <property type="molecule type" value="Genomic_DNA"/>
</dbReference>
<dbReference type="InterPro" id="IPR029058">
    <property type="entry name" value="AB_hydrolase_fold"/>
</dbReference>
<evidence type="ECO:0000313" key="3">
    <source>
        <dbReference type="EMBL" id="QCU90614.1"/>
    </source>
</evidence>